<dbReference type="Proteomes" id="UP000628984">
    <property type="component" value="Unassembled WGS sequence"/>
</dbReference>
<dbReference type="RefSeq" id="WP_189633000.1">
    <property type="nucleotide sequence ID" value="NZ_BMYQ01000002.1"/>
</dbReference>
<evidence type="ECO:0000256" key="9">
    <source>
        <dbReference type="SAM" id="Phobius"/>
    </source>
</evidence>
<feature type="transmembrane region" description="Helical" evidence="9">
    <location>
        <begin position="284"/>
        <end position="310"/>
    </location>
</feature>
<evidence type="ECO:0000256" key="3">
    <source>
        <dbReference type="ARBA" id="ARBA00004991"/>
    </source>
</evidence>
<keyword evidence="5" id="KW-0808">Transferase</keyword>
<dbReference type="SUPFAM" id="SSF53448">
    <property type="entry name" value="Nucleotide-diphospho-sugar transferases"/>
    <property type="match status" value="1"/>
</dbReference>
<keyword evidence="11" id="KW-1185">Reference proteome</keyword>
<dbReference type="AlphaFoldDB" id="A0A918IPY0"/>
<evidence type="ECO:0000256" key="8">
    <source>
        <dbReference type="ARBA" id="ARBA00023136"/>
    </source>
</evidence>
<sequence length="372" mass="40723">MIAALIVLTLLGLHWISALLVIRRFDRPAADLPAGPLPRISLIRPVCGLDTHDPETFATSFDQIYPDWELVFCVARADDPAIPVLRRLIAAHPQVEARLMIGDHPITRNPKLNNLWQGWNAAEGEFVVLSDCNVLLPPDYLHQVLAAWQADTGLVSAPPVGVRAKGLWGAVEAAFLNGNQARLQLAADELGFGFAQGKTLMWRKADLDDAGGLALLGQDLAEDVAATKVVRGMGLQVRLTQDPFAQPIGQRRLGQVWGRQLRWSRVRRAGFPALFLLEPLNGPLIPLVLTLGFAPSALAPLLFAFAWYLPEGLLARQAGWRFAPIDLLAAMLRDVMMPVLWLFTFAGRGFDWRGTPMAPTQGGAIPMQVPAE</sequence>
<evidence type="ECO:0000313" key="11">
    <source>
        <dbReference type="Proteomes" id="UP000628984"/>
    </source>
</evidence>
<dbReference type="Gene3D" id="3.90.550.10">
    <property type="entry name" value="Spore Coat Polysaccharide Biosynthesis Protein SpsA, Chain A"/>
    <property type="match status" value="1"/>
</dbReference>
<comment type="pathway">
    <text evidence="3">Sphingolipid metabolism.</text>
</comment>
<keyword evidence="8 9" id="KW-0472">Membrane</keyword>
<evidence type="ECO:0000256" key="5">
    <source>
        <dbReference type="ARBA" id="ARBA00022679"/>
    </source>
</evidence>
<evidence type="ECO:0000256" key="6">
    <source>
        <dbReference type="ARBA" id="ARBA00022692"/>
    </source>
</evidence>
<keyword evidence="7 9" id="KW-1133">Transmembrane helix</keyword>
<dbReference type="InterPro" id="IPR025993">
    <property type="entry name" value="Ceramide_glucosylTrfase"/>
</dbReference>
<gene>
    <name evidence="10" type="ORF">GCM10011452_12780</name>
</gene>
<evidence type="ECO:0000313" key="10">
    <source>
        <dbReference type="EMBL" id="GGW26113.1"/>
    </source>
</evidence>
<protein>
    <submittedName>
        <fullName evidence="10">Ceramide glucosyltransferase</fullName>
    </submittedName>
</protein>
<dbReference type="PANTHER" id="PTHR12726:SF0">
    <property type="entry name" value="CERAMIDE GLUCOSYLTRANSFERASE"/>
    <property type="match status" value="1"/>
</dbReference>
<accession>A0A918IPY0</accession>
<organism evidence="10 11">
    <name type="scientific">Gemmobacter lanyuensis</name>
    <dbReference type="NCBI Taxonomy" id="1054497"/>
    <lineage>
        <taxon>Bacteria</taxon>
        <taxon>Pseudomonadati</taxon>
        <taxon>Pseudomonadota</taxon>
        <taxon>Alphaproteobacteria</taxon>
        <taxon>Rhodobacterales</taxon>
        <taxon>Paracoccaceae</taxon>
        <taxon>Gemmobacter</taxon>
    </lineage>
</organism>
<dbReference type="EMBL" id="BMYQ01000002">
    <property type="protein sequence ID" value="GGW26113.1"/>
    <property type="molecule type" value="Genomic_DNA"/>
</dbReference>
<dbReference type="Pfam" id="PF13506">
    <property type="entry name" value="Glyco_transf_21"/>
    <property type="match status" value="1"/>
</dbReference>
<comment type="caution">
    <text evidence="10">The sequence shown here is derived from an EMBL/GenBank/DDBJ whole genome shotgun (WGS) entry which is preliminary data.</text>
</comment>
<comment type="subcellular location">
    <subcellularLocation>
        <location evidence="1">Membrane</location>
        <topology evidence="1">Multi-pass membrane protein</topology>
    </subcellularLocation>
</comment>
<proteinExistence type="predicted"/>
<dbReference type="CDD" id="cd02520">
    <property type="entry name" value="Glucosylceramide_synthase"/>
    <property type="match status" value="1"/>
</dbReference>
<name>A0A918IPY0_9RHOB</name>
<reference evidence="10" key="2">
    <citation type="submission" date="2020-09" db="EMBL/GenBank/DDBJ databases">
        <authorList>
            <person name="Sun Q."/>
            <person name="Kim S."/>
        </authorList>
    </citation>
    <scope>NUCLEOTIDE SEQUENCE</scope>
    <source>
        <strain evidence="10">KCTC 23714</strain>
    </source>
</reference>
<dbReference type="GO" id="GO:0008120">
    <property type="term" value="F:ceramide glucosyltransferase activity"/>
    <property type="evidence" value="ECO:0007669"/>
    <property type="project" value="TreeGrafter"/>
</dbReference>
<evidence type="ECO:0000256" key="7">
    <source>
        <dbReference type="ARBA" id="ARBA00022989"/>
    </source>
</evidence>
<dbReference type="GO" id="GO:0016020">
    <property type="term" value="C:membrane"/>
    <property type="evidence" value="ECO:0007669"/>
    <property type="project" value="UniProtKB-SubCell"/>
</dbReference>
<reference evidence="10" key="1">
    <citation type="journal article" date="2014" name="Int. J. Syst. Evol. Microbiol.">
        <title>Complete genome sequence of Corynebacterium casei LMG S-19264T (=DSM 44701T), isolated from a smear-ripened cheese.</title>
        <authorList>
            <consortium name="US DOE Joint Genome Institute (JGI-PGF)"/>
            <person name="Walter F."/>
            <person name="Albersmeier A."/>
            <person name="Kalinowski J."/>
            <person name="Ruckert C."/>
        </authorList>
    </citation>
    <scope>NUCLEOTIDE SEQUENCE</scope>
    <source>
        <strain evidence="10">KCTC 23714</strain>
    </source>
</reference>
<dbReference type="GO" id="GO:0006679">
    <property type="term" value="P:glucosylceramide biosynthetic process"/>
    <property type="evidence" value="ECO:0007669"/>
    <property type="project" value="TreeGrafter"/>
</dbReference>
<keyword evidence="4" id="KW-0328">Glycosyltransferase</keyword>
<keyword evidence="6 9" id="KW-0812">Transmembrane</keyword>
<evidence type="ECO:0000256" key="4">
    <source>
        <dbReference type="ARBA" id="ARBA00022676"/>
    </source>
</evidence>
<evidence type="ECO:0000256" key="2">
    <source>
        <dbReference type="ARBA" id="ARBA00004760"/>
    </source>
</evidence>
<evidence type="ECO:0000256" key="1">
    <source>
        <dbReference type="ARBA" id="ARBA00004141"/>
    </source>
</evidence>
<dbReference type="InterPro" id="IPR029044">
    <property type="entry name" value="Nucleotide-diphossugar_trans"/>
</dbReference>
<dbReference type="PANTHER" id="PTHR12726">
    <property type="entry name" value="CERAMIDE GLUCOSYLTRANSFERASE"/>
    <property type="match status" value="1"/>
</dbReference>
<comment type="pathway">
    <text evidence="2">Lipid metabolism; sphingolipid metabolism.</text>
</comment>